<protein>
    <submittedName>
        <fullName evidence="2">Uncharacterized protein LOC116219985</fullName>
    </submittedName>
</protein>
<accession>A0A6P8FBA4</accession>
<proteinExistence type="predicted"/>
<keyword evidence="1" id="KW-1185">Reference proteome</keyword>
<dbReference type="GeneID" id="116219985"/>
<organism evidence="1 2">
    <name type="scientific">Clupea harengus</name>
    <name type="common">Atlantic herring</name>
    <dbReference type="NCBI Taxonomy" id="7950"/>
    <lineage>
        <taxon>Eukaryota</taxon>
        <taxon>Metazoa</taxon>
        <taxon>Chordata</taxon>
        <taxon>Craniata</taxon>
        <taxon>Vertebrata</taxon>
        <taxon>Euteleostomi</taxon>
        <taxon>Actinopterygii</taxon>
        <taxon>Neopterygii</taxon>
        <taxon>Teleostei</taxon>
        <taxon>Clupei</taxon>
        <taxon>Clupeiformes</taxon>
        <taxon>Clupeoidei</taxon>
        <taxon>Clupeidae</taxon>
        <taxon>Clupea</taxon>
    </lineage>
</organism>
<dbReference type="KEGG" id="char:116219985"/>
<evidence type="ECO:0000313" key="2">
    <source>
        <dbReference type="RefSeq" id="XP_031420477.1"/>
    </source>
</evidence>
<dbReference type="Proteomes" id="UP000515152">
    <property type="component" value="Chromosome 3"/>
</dbReference>
<dbReference type="RefSeq" id="XP_031420477.1">
    <property type="nucleotide sequence ID" value="XM_031564617.1"/>
</dbReference>
<sequence length="260" mass="29253">MGWDRHGYARDNYNRDHVDRQGYDSFGFDRYGFSRANLTALGMQRDGRLLLSPGNQLLAHLFPDGFNRYGYSALGLDRRGFDAFGFSRDGGVDQDGCNFFWGGPHYLRFYFHALMNVSLLPLHALANTPRVCPPISPLPSHWASQNWVGVDSLESRALIGGLAEKWANQRPFRQDYNPNVSSVRRSGLWVPVTPDLRFCFAWPWYSGCPLGSAPVTCPDLCQSARCRGQPGAVCHMITCGSCHTQWVEPNSGQPIECQDW</sequence>
<evidence type="ECO:0000313" key="1">
    <source>
        <dbReference type="Proteomes" id="UP000515152"/>
    </source>
</evidence>
<name>A0A6P8FBA4_CLUHA</name>
<dbReference type="AlphaFoldDB" id="A0A6P8FBA4"/>
<gene>
    <name evidence="2" type="primary">LOC116219985</name>
</gene>
<dbReference type="OrthoDB" id="6132182at2759"/>
<reference evidence="2" key="1">
    <citation type="submission" date="2025-08" db="UniProtKB">
        <authorList>
            <consortium name="RefSeq"/>
        </authorList>
    </citation>
    <scope>IDENTIFICATION</scope>
</reference>